<dbReference type="InterPro" id="IPR009060">
    <property type="entry name" value="UBA-like_sf"/>
</dbReference>
<reference evidence="29" key="2">
    <citation type="submission" date="2025-08" db="UniProtKB">
        <authorList>
            <consortium name="Ensembl"/>
        </authorList>
    </citation>
    <scope>IDENTIFICATION</scope>
</reference>
<dbReference type="GO" id="GO:0005829">
    <property type="term" value="C:cytosol"/>
    <property type="evidence" value="ECO:0007669"/>
    <property type="project" value="Ensembl"/>
</dbReference>
<keyword evidence="9" id="KW-0963">Cytoplasm</keyword>
<evidence type="ECO:0000256" key="9">
    <source>
        <dbReference type="ARBA" id="ARBA00022490"/>
    </source>
</evidence>
<dbReference type="GO" id="GO:0042059">
    <property type="term" value="P:negative regulation of epidermal growth factor receptor signaling pathway"/>
    <property type="evidence" value="ECO:0007669"/>
    <property type="project" value="Ensembl"/>
</dbReference>
<keyword evidence="21" id="KW-0966">Cell projection</keyword>
<keyword evidence="16 24" id="KW-0862">Zinc</keyword>
<dbReference type="Gene3D" id="1.20.930.20">
    <property type="entry name" value="Adaptor protein Cbl, N-terminal domain"/>
    <property type="match status" value="1"/>
</dbReference>
<evidence type="ECO:0000256" key="15">
    <source>
        <dbReference type="ARBA" id="ARBA00022786"/>
    </source>
</evidence>
<dbReference type="Pfam" id="PF00097">
    <property type="entry name" value="zf-C3HC4"/>
    <property type="match status" value="1"/>
</dbReference>
<dbReference type="InterPro" id="IPR015940">
    <property type="entry name" value="UBA"/>
</dbReference>
<feature type="region of interest" description="Disordered" evidence="25">
    <location>
        <begin position="414"/>
        <end position="547"/>
    </location>
</feature>
<evidence type="ECO:0000256" key="24">
    <source>
        <dbReference type="RuleBase" id="RU367001"/>
    </source>
</evidence>
<dbReference type="GO" id="GO:0005509">
    <property type="term" value="F:calcium ion binding"/>
    <property type="evidence" value="ECO:0007669"/>
    <property type="project" value="UniProtKB-UniRule"/>
</dbReference>
<dbReference type="GO" id="GO:0043066">
    <property type="term" value="P:negative regulation of apoptotic process"/>
    <property type="evidence" value="ECO:0007669"/>
    <property type="project" value="Ensembl"/>
</dbReference>
<comment type="pathway">
    <text evidence="6 24">Protein modification; protein ubiquitination.</text>
</comment>
<dbReference type="SUPFAM" id="SSF46934">
    <property type="entry name" value="UBA-like"/>
    <property type="match status" value="1"/>
</dbReference>
<dbReference type="GO" id="GO:0001784">
    <property type="term" value="F:phosphotyrosine residue binding"/>
    <property type="evidence" value="ECO:0007669"/>
    <property type="project" value="UniProtKB-UniRule"/>
</dbReference>
<dbReference type="InterPro" id="IPR003153">
    <property type="entry name" value="Adaptor_Cbl_N_hlx"/>
</dbReference>
<evidence type="ECO:0000259" key="28">
    <source>
        <dbReference type="PROSITE" id="PS51506"/>
    </source>
</evidence>
<dbReference type="FunCoup" id="G1P6X5">
    <property type="interactions" value="3056"/>
</dbReference>
<proteinExistence type="predicted"/>
<evidence type="ECO:0000256" key="17">
    <source>
        <dbReference type="ARBA" id="ARBA00022837"/>
    </source>
</evidence>
<sequence>QVVRLCQNPKLALKNSPPYILDLLPDTYQHLRTVLSRYEGKMETLGENEYFRVFMENLMKKTKQTISLFKEGKERMYEENSQPRRNLTKLSLIFSHMLAELKGIFPSGLFQGDAFRITKADAAEFWRKAFGEKTIVPWKSFRQALHDVHPISSGLEAMALKSTIDLTCNDYISVFEFDIFTRLFQPWSSLLRNWNSLAVTHPGYMAFLTYDEVKARLQKFIHKPGSYIFRLSCTRLGQWAIGYVTADGNILQTIPHNKPLFQALIDGFREGFYLFPDGRNQNPDLTGLCEPTPQDHIKVTQEQYELYCEMGSTFQLCKICAENDKDVKIEPCGHLMCTSCLTSWQESEGQGCPFCRCEIKGTEPIVVDPFDPRGSGSLLRQGAEGASSPNYDDDDDERADDSLFMMKELAGAKVERPPSPFSAAPQAPLPPVPPRLDLLQQRLPGPAGAGLGAAPKAASALHKDKPLPAPPTLRDLPPPPPPDRPYSGGAEARPQRRPLPCTPGDSPSRDKLPPVPSSRLGESWLPRPVPRVPVVTPSPGEPWAGRELTNRHSLPFSLPSQMEPRAEGPWPGSAFGPDASVNMNSSPLAGPECEHPKIKPSASANAIYSLAARELPGQNMAARQLCNGGGPSTGTMTPARTPFPATVPDNPVPPYISLVCRNCLGLQQLSLSHNPHCFLQPKVMGTSLPSSGALGWGSGREVHSTTGLPPSPHTHTPSLWPPPHCCLCHRVLSFLSQCLLSFGLSLGGVAGAYFTEGAPVPERPPKPFPRRINSERKAGPGHPGATAATSPQLSSEIESLLSQGYSHQDIQKALLIAHNNIDMAKNILREFVSISSPTHVAT</sequence>
<dbReference type="GO" id="GO:0005794">
    <property type="term" value="C:Golgi apparatus"/>
    <property type="evidence" value="ECO:0007669"/>
    <property type="project" value="UniProtKB-SubCell"/>
</dbReference>
<feature type="region of interest" description="Disordered" evidence="25">
    <location>
        <begin position="756"/>
        <end position="793"/>
    </location>
</feature>
<comment type="subcellular location">
    <subcellularLocation>
        <location evidence="3">Cell membrane</location>
    </subcellularLocation>
    <subcellularLocation>
        <location evidence="2">Cell projection</location>
        <location evidence="2">Cilium</location>
    </subcellularLocation>
    <subcellularLocation>
        <location evidence="4">Cytoplasm</location>
    </subcellularLocation>
    <subcellularLocation>
        <location evidence="5">Golgi apparatus</location>
    </subcellularLocation>
</comment>
<feature type="compositionally biased region" description="Low complexity" evidence="25">
    <location>
        <begin position="783"/>
        <end position="793"/>
    </location>
</feature>
<keyword evidence="11 24" id="KW-0808">Transferase</keyword>
<dbReference type="PROSITE" id="PS50030">
    <property type="entry name" value="UBA"/>
    <property type="match status" value="1"/>
</dbReference>
<dbReference type="EC" id="2.3.2.27" evidence="7 24"/>
<dbReference type="eggNOG" id="KOG1785">
    <property type="taxonomic scope" value="Eukaryota"/>
</dbReference>
<dbReference type="InterPro" id="IPR017907">
    <property type="entry name" value="Znf_RING_CS"/>
</dbReference>
<evidence type="ECO:0000256" key="25">
    <source>
        <dbReference type="SAM" id="MobiDB-lite"/>
    </source>
</evidence>
<organism evidence="29 30">
    <name type="scientific">Myotis lucifugus</name>
    <name type="common">Little brown bat</name>
    <dbReference type="NCBI Taxonomy" id="59463"/>
    <lineage>
        <taxon>Eukaryota</taxon>
        <taxon>Metazoa</taxon>
        <taxon>Chordata</taxon>
        <taxon>Craniata</taxon>
        <taxon>Vertebrata</taxon>
        <taxon>Euteleostomi</taxon>
        <taxon>Mammalia</taxon>
        <taxon>Eutheria</taxon>
        <taxon>Laurasiatheria</taxon>
        <taxon>Chiroptera</taxon>
        <taxon>Yangochiroptera</taxon>
        <taxon>Vespertilionidae</taxon>
        <taxon>Myotis</taxon>
    </lineage>
</organism>
<dbReference type="Gene3D" id="3.30.505.10">
    <property type="entry name" value="SH2 domain"/>
    <property type="match status" value="1"/>
</dbReference>
<feature type="region of interest" description="Disordered" evidence="25">
    <location>
        <begin position="366"/>
        <end position="398"/>
    </location>
</feature>
<dbReference type="Pfam" id="PF02762">
    <property type="entry name" value="Cbl_N3"/>
    <property type="match status" value="1"/>
</dbReference>
<evidence type="ECO:0000259" key="26">
    <source>
        <dbReference type="PROSITE" id="PS50030"/>
    </source>
</evidence>
<evidence type="ECO:0000256" key="7">
    <source>
        <dbReference type="ARBA" id="ARBA00012483"/>
    </source>
</evidence>
<dbReference type="GO" id="GO:0006511">
    <property type="term" value="P:ubiquitin-dependent protein catabolic process"/>
    <property type="evidence" value="ECO:0007669"/>
    <property type="project" value="Ensembl"/>
</dbReference>
<evidence type="ECO:0000256" key="10">
    <source>
        <dbReference type="ARBA" id="ARBA00022553"/>
    </source>
</evidence>
<dbReference type="InterPro" id="IPR013083">
    <property type="entry name" value="Znf_RING/FYVE/PHD"/>
</dbReference>
<evidence type="ECO:0000256" key="3">
    <source>
        <dbReference type="ARBA" id="ARBA00004236"/>
    </source>
</evidence>
<dbReference type="GO" id="GO:0005886">
    <property type="term" value="C:plasma membrane"/>
    <property type="evidence" value="ECO:0007669"/>
    <property type="project" value="UniProtKB-SubCell"/>
</dbReference>
<dbReference type="Pfam" id="PF02262">
    <property type="entry name" value="Cbl_N"/>
    <property type="match status" value="1"/>
</dbReference>
<dbReference type="CDD" id="cd09920">
    <property type="entry name" value="SH2_Cbl-b_TKB"/>
    <property type="match status" value="1"/>
</dbReference>
<dbReference type="PROSITE" id="PS00518">
    <property type="entry name" value="ZF_RING_1"/>
    <property type="match status" value="1"/>
</dbReference>
<keyword evidence="14 23" id="KW-0863">Zinc-finger</keyword>
<gene>
    <name evidence="29" type="primary">CBL</name>
</gene>
<evidence type="ECO:0000256" key="14">
    <source>
        <dbReference type="ARBA" id="ARBA00022771"/>
    </source>
</evidence>
<evidence type="ECO:0000256" key="12">
    <source>
        <dbReference type="ARBA" id="ARBA00022723"/>
    </source>
</evidence>
<evidence type="ECO:0000256" key="20">
    <source>
        <dbReference type="ARBA" id="ARBA00023136"/>
    </source>
</evidence>
<evidence type="ECO:0000256" key="2">
    <source>
        <dbReference type="ARBA" id="ARBA00004138"/>
    </source>
</evidence>
<dbReference type="SMART" id="SM00165">
    <property type="entry name" value="UBA"/>
    <property type="match status" value="1"/>
</dbReference>
<evidence type="ECO:0000256" key="21">
    <source>
        <dbReference type="ARBA" id="ARBA00023273"/>
    </source>
</evidence>
<dbReference type="GO" id="GO:0048260">
    <property type="term" value="P:positive regulation of receptor-mediated endocytosis"/>
    <property type="evidence" value="ECO:0007669"/>
    <property type="project" value="Ensembl"/>
</dbReference>
<dbReference type="SUPFAM" id="SSF57850">
    <property type="entry name" value="RING/U-box"/>
    <property type="match status" value="1"/>
</dbReference>
<evidence type="ECO:0000256" key="4">
    <source>
        <dbReference type="ARBA" id="ARBA00004496"/>
    </source>
</evidence>
<dbReference type="Proteomes" id="UP000001074">
    <property type="component" value="Unassembled WGS sequence"/>
</dbReference>
<dbReference type="InterPro" id="IPR018957">
    <property type="entry name" value="Znf_C3HC4_RING-type"/>
</dbReference>
<dbReference type="PANTHER" id="PTHR23007">
    <property type="entry name" value="CBL"/>
    <property type="match status" value="1"/>
</dbReference>
<dbReference type="InterPro" id="IPR036860">
    <property type="entry name" value="SH2_dom_sf"/>
</dbReference>
<dbReference type="Gene3D" id="1.10.8.10">
    <property type="entry name" value="DNA helicase RuvA subunit, C-terminal domain"/>
    <property type="match status" value="1"/>
</dbReference>
<evidence type="ECO:0000256" key="13">
    <source>
        <dbReference type="ARBA" id="ARBA00022737"/>
    </source>
</evidence>
<accession>G1P6X5</accession>
<dbReference type="Gene3D" id="3.30.40.10">
    <property type="entry name" value="Zinc/RING finger domain, C3HC4 (zinc finger)"/>
    <property type="match status" value="1"/>
</dbReference>
<dbReference type="GO" id="GO:0030971">
    <property type="term" value="F:receptor tyrosine kinase binding"/>
    <property type="evidence" value="ECO:0007669"/>
    <property type="project" value="TreeGrafter"/>
</dbReference>
<reference evidence="29" key="3">
    <citation type="submission" date="2025-09" db="UniProtKB">
        <authorList>
            <consortium name="Ensembl"/>
        </authorList>
    </citation>
    <scope>IDENTIFICATION</scope>
</reference>
<keyword evidence="10" id="KW-0597">Phosphoprotein</keyword>
<dbReference type="SUPFAM" id="SSF47668">
    <property type="entry name" value="N-terminal domain of cbl (N-cbl)"/>
    <property type="match status" value="1"/>
</dbReference>
<reference evidence="29 30" key="1">
    <citation type="journal article" date="2011" name="Nature">
        <title>A high-resolution map of human evolutionary constraint using 29 mammals.</title>
        <authorList>
            <person name="Lindblad-Toh K."/>
            <person name="Garber M."/>
            <person name="Zuk O."/>
            <person name="Lin M.F."/>
            <person name="Parker B.J."/>
            <person name="Washietl S."/>
            <person name="Kheradpour P."/>
            <person name="Ernst J."/>
            <person name="Jordan G."/>
            <person name="Mauceli E."/>
            <person name="Ward L.D."/>
            <person name="Lowe C.B."/>
            <person name="Holloway A.K."/>
            <person name="Clamp M."/>
            <person name="Gnerre S."/>
            <person name="Alfoldi J."/>
            <person name="Beal K."/>
            <person name="Chang J."/>
            <person name="Clawson H."/>
            <person name="Cuff J."/>
            <person name="Di Palma F."/>
            <person name="Fitzgerald S."/>
            <person name="Flicek P."/>
            <person name="Guttman M."/>
            <person name="Hubisz M.J."/>
            <person name="Jaffe D.B."/>
            <person name="Jungreis I."/>
            <person name="Kent W.J."/>
            <person name="Kostka D."/>
            <person name="Lara M."/>
            <person name="Martins A.L."/>
            <person name="Massingham T."/>
            <person name="Moltke I."/>
            <person name="Raney B.J."/>
            <person name="Rasmussen M.D."/>
            <person name="Robinson J."/>
            <person name="Stark A."/>
            <person name="Vilella A.J."/>
            <person name="Wen J."/>
            <person name="Xie X."/>
            <person name="Zody M.C."/>
            <person name="Baldwin J."/>
            <person name="Bloom T."/>
            <person name="Chin C.W."/>
            <person name="Heiman D."/>
            <person name="Nicol R."/>
            <person name="Nusbaum C."/>
            <person name="Young S."/>
            <person name="Wilkinson J."/>
            <person name="Worley K.C."/>
            <person name="Kovar C.L."/>
            <person name="Muzny D.M."/>
            <person name="Gibbs R.A."/>
            <person name="Cree A."/>
            <person name="Dihn H.H."/>
            <person name="Fowler G."/>
            <person name="Jhangiani S."/>
            <person name="Joshi V."/>
            <person name="Lee S."/>
            <person name="Lewis L.R."/>
            <person name="Nazareth L.V."/>
            <person name="Okwuonu G."/>
            <person name="Santibanez J."/>
            <person name="Warren W.C."/>
            <person name="Mardis E.R."/>
            <person name="Weinstock G.M."/>
            <person name="Wilson R.K."/>
            <person name="Delehaunty K."/>
            <person name="Dooling D."/>
            <person name="Fronik C."/>
            <person name="Fulton L."/>
            <person name="Fulton B."/>
            <person name="Graves T."/>
            <person name="Minx P."/>
            <person name="Sodergren E."/>
            <person name="Birney E."/>
            <person name="Margulies E.H."/>
            <person name="Herrero J."/>
            <person name="Green E.D."/>
            <person name="Haussler D."/>
            <person name="Siepel A."/>
            <person name="Goldman N."/>
            <person name="Pollard K.S."/>
            <person name="Pedersen J.S."/>
            <person name="Lander E.S."/>
            <person name="Kellis M."/>
        </authorList>
    </citation>
    <scope>NUCLEOTIDE SEQUENCE [LARGE SCALE GENOMIC DNA]</scope>
</reference>
<evidence type="ECO:0000256" key="23">
    <source>
        <dbReference type="PROSITE-ProRule" id="PRU00175"/>
    </source>
</evidence>
<dbReference type="Pfam" id="PF00627">
    <property type="entry name" value="UBA"/>
    <property type="match status" value="1"/>
</dbReference>
<evidence type="ECO:0000256" key="8">
    <source>
        <dbReference type="ARBA" id="ARBA00022475"/>
    </source>
</evidence>
<feature type="compositionally biased region" description="Pro residues" evidence="25">
    <location>
        <begin position="467"/>
        <end position="484"/>
    </location>
</feature>
<evidence type="ECO:0000256" key="1">
    <source>
        <dbReference type="ARBA" id="ARBA00000900"/>
    </source>
</evidence>
<dbReference type="InterPro" id="IPR011992">
    <property type="entry name" value="EF-hand-dom_pair"/>
</dbReference>
<dbReference type="SMART" id="SM00184">
    <property type="entry name" value="RING"/>
    <property type="match status" value="1"/>
</dbReference>
<dbReference type="GO" id="GO:0046875">
    <property type="term" value="F:ephrin receptor binding"/>
    <property type="evidence" value="ECO:0007669"/>
    <property type="project" value="Ensembl"/>
</dbReference>
<dbReference type="AlphaFoldDB" id="G1P6X5"/>
<dbReference type="CDD" id="cd14393">
    <property type="entry name" value="UBA_c-Cbl"/>
    <property type="match status" value="1"/>
</dbReference>
<keyword evidence="19" id="KW-0333">Golgi apparatus</keyword>
<dbReference type="GO" id="GO:0051897">
    <property type="term" value="P:positive regulation of phosphatidylinositol 3-kinase/protein kinase B signal transduction"/>
    <property type="evidence" value="ECO:0007669"/>
    <property type="project" value="Ensembl"/>
</dbReference>
<keyword evidence="8" id="KW-1003">Cell membrane</keyword>
<evidence type="ECO:0000256" key="22">
    <source>
        <dbReference type="ARBA" id="ARBA00067639"/>
    </source>
</evidence>
<dbReference type="FunFam" id="1.10.8.10:FF:000030">
    <property type="entry name" value="E3 ubiquitin-protein ligase CBL"/>
    <property type="match status" value="1"/>
</dbReference>
<dbReference type="FunFam" id="1.20.930.20:FF:000001">
    <property type="entry name" value="E3 ubiquitin-protein ligase CBL"/>
    <property type="match status" value="1"/>
</dbReference>
<dbReference type="InterPro" id="IPR024162">
    <property type="entry name" value="Adaptor_Cbl"/>
</dbReference>
<keyword evidence="12 24" id="KW-0479">Metal-binding</keyword>
<comment type="function">
    <text evidence="24">E3 ubiquitin-protein ligase which accepts ubiquitin from specific E2 ubiquitin-conjugating enzymes, and transfers it to substrates, generally promoting their degradation by the proteasome.</text>
</comment>
<keyword evidence="17 24" id="KW-0106">Calcium</keyword>
<evidence type="ECO:0000256" key="16">
    <source>
        <dbReference type="ARBA" id="ARBA00022833"/>
    </source>
</evidence>
<dbReference type="InterPro" id="IPR024159">
    <property type="entry name" value="Cbl_PTB"/>
</dbReference>
<dbReference type="SUPFAM" id="SSF47473">
    <property type="entry name" value="EF-hand"/>
    <property type="match status" value="1"/>
</dbReference>
<dbReference type="InterPro" id="IPR014741">
    <property type="entry name" value="Adaptor_Cbl_EF_hand-like"/>
</dbReference>
<dbReference type="HOGENOM" id="CLU_013535_3_0_1"/>
<dbReference type="GO" id="GO:0005929">
    <property type="term" value="C:cilium"/>
    <property type="evidence" value="ECO:0007669"/>
    <property type="project" value="UniProtKB-SubCell"/>
</dbReference>
<dbReference type="SUPFAM" id="SSF55550">
    <property type="entry name" value="SH2 domain"/>
    <property type="match status" value="1"/>
</dbReference>
<dbReference type="Gene3D" id="1.10.238.10">
    <property type="entry name" value="EF-hand"/>
    <property type="match status" value="1"/>
</dbReference>
<dbReference type="InterPro" id="IPR001841">
    <property type="entry name" value="Znf_RING"/>
</dbReference>
<dbReference type="FunFam" id="3.30.505.10:FF:000154">
    <property type="entry name" value="E3 ubiquitin-protein ligase CBL"/>
    <property type="match status" value="1"/>
</dbReference>
<dbReference type="GO" id="GO:0016567">
    <property type="term" value="P:protein ubiquitination"/>
    <property type="evidence" value="ECO:0007669"/>
    <property type="project" value="UniProtKB-UniPathway"/>
</dbReference>
<feature type="compositionally biased region" description="Low complexity" evidence="25">
    <location>
        <begin position="435"/>
        <end position="460"/>
    </location>
</feature>
<dbReference type="InterPro" id="IPR036537">
    <property type="entry name" value="Adaptor_Cbl_N_dom_sf"/>
</dbReference>
<comment type="domain">
    <text evidence="24">The N-terminus is composed of the phosphotyrosine binding (PTB) domain, a short linker region and the RING-type zinc finger. The PTB domain, which is also called TKB (tyrosine kinase binding) domain, is composed of three different subdomains: a four-helix bundle (4H), a calcium-binding EF hand and a divergent SH2 domain.</text>
</comment>
<dbReference type="GO" id="GO:0007166">
    <property type="term" value="P:cell surface receptor signaling pathway"/>
    <property type="evidence" value="ECO:0007669"/>
    <property type="project" value="InterPro"/>
</dbReference>
<keyword evidence="30" id="KW-1185">Reference proteome</keyword>
<evidence type="ECO:0000256" key="11">
    <source>
        <dbReference type="ARBA" id="ARBA00022679"/>
    </source>
</evidence>
<keyword evidence="13" id="KW-0677">Repeat</keyword>
<evidence type="ECO:0000259" key="27">
    <source>
        <dbReference type="PROSITE" id="PS50089"/>
    </source>
</evidence>
<evidence type="ECO:0000256" key="18">
    <source>
        <dbReference type="ARBA" id="ARBA00022843"/>
    </source>
</evidence>
<evidence type="ECO:0000256" key="5">
    <source>
        <dbReference type="ARBA" id="ARBA00004555"/>
    </source>
</evidence>
<dbReference type="PROSITE" id="PS51506">
    <property type="entry name" value="CBL_PTB"/>
    <property type="match status" value="1"/>
</dbReference>
<protein>
    <recommendedName>
        <fullName evidence="22 24">E3 ubiquitin-protein ligase CBL</fullName>
        <ecNumber evidence="7 24">2.3.2.27</ecNumber>
    </recommendedName>
</protein>
<dbReference type="GeneTree" id="ENSGT00940000155772"/>
<comment type="catalytic activity">
    <reaction evidence="1 24">
        <text>S-ubiquitinyl-[E2 ubiquitin-conjugating enzyme]-L-cysteine + [acceptor protein]-L-lysine = [E2 ubiquitin-conjugating enzyme]-L-cysteine + N(6)-ubiquitinyl-[acceptor protein]-L-lysine.</text>
        <dbReference type="EC" id="2.3.2.27"/>
    </reaction>
</comment>
<keyword evidence="20" id="KW-0472">Membrane</keyword>
<evidence type="ECO:0000313" key="29">
    <source>
        <dbReference type="Ensembl" id="ENSMLUP00000005839.2"/>
    </source>
</evidence>
<keyword evidence="15 24" id="KW-0833">Ubl conjugation pathway</keyword>
<dbReference type="InterPro" id="IPR014742">
    <property type="entry name" value="Adaptor_Cbl_SH2-like"/>
</dbReference>
<dbReference type="GO" id="GO:0061630">
    <property type="term" value="F:ubiquitin protein ligase activity"/>
    <property type="evidence" value="ECO:0007669"/>
    <property type="project" value="UniProtKB-EC"/>
</dbReference>
<evidence type="ECO:0000256" key="6">
    <source>
        <dbReference type="ARBA" id="ARBA00004906"/>
    </source>
</evidence>
<dbReference type="UniPathway" id="UPA00143"/>
<dbReference type="OMA" id="GCMYEAM"/>
<name>G1P6X5_MYOLU</name>
<dbReference type="EMBL" id="AAPE02055484">
    <property type="status" value="NOT_ANNOTATED_CDS"/>
    <property type="molecule type" value="Genomic_DNA"/>
</dbReference>
<dbReference type="InParanoid" id="G1P6X5"/>
<dbReference type="GO" id="GO:0045121">
    <property type="term" value="C:membrane raft"/>
    <property type="evidence" value="ECO:0007669"/>
    <property type="project" value="TreeGrafter"/>
</dbReference>
<dbReference type="Ensembl" id="ENSMLUT00000006393.2">
    <property type="protein sequence ID" value="ENSMLUP00000005839.2"/>
    <property type="gene ID" value="ENSMLUG00000006385.2"/>
</dbReference>
<dbReference type="STRING" id="59463.ENSMLUP00000005839"/>
<keyword evidence="18" id="KW-0832">Ubl conjugation</keyword>
<dbReference type="GO" id="GO:0017124">
    <property type="term" value="F:SH3 domain binding"/>
    <property type="evidence" value="ECO:0007669"/>
    <property type="project" value="Ensembl"/>
</dbReference>
<dbReference type="FunFam" id="3.30.40.10:FF:000015">
    <property type="entry name" value="E3 ubiquitin-protein ligase CBL"/>
    <property type="match status" value="1"/>
</dbReference>
<dbReference type="PROSITE" id="PS50089">
    <property type="entry name" value="ZF_RING_2"/>
    <property type="match status" value="1"/>
</dbReference>
<evidence type="ECO:0000256" key="19">
    <source>
        <dbReference type="ARBA" id="ARBA00023034"/>
    </source>
</evidence>
<dbReference type="EMBL" id="AAPE02055483">
    <property type="status" value="NOT_ANNOTATED_CDS"/>
    <property type="molecule type" value="Genomic_DNA"/>
</dbReference>
<dbReference type="Pfam" id="PF02761">
    <property type="entry name" value="Cbl_N2"/>
    <property type="match status" value="1"/>
</dbReference>
<dbReference type="PANTHER" id="PTHR23007:SF5">
    <property type="entry name" value="E3 UBIQUITIN-PROTEIN LIGASE CBL"/>
    <property type="match status" value="1"/>
</dbReference>
<dbReference type="FunFam" id="1.10.238.10:FF:000022">
    <property type="entry name" value="E3 ubiquitin-protein ligase CBL"/>
    <property type="match status" value="1"/>
</dbReference>
<evidence type="ECO:0000313" key="30">
    <source>
        <dbReference type="Proteomes" id="UP000001074"/>
    </source>
</evidence>
<feature type="domain" description="RING-type" evidence="27">
    <location>
        <begin position="317"/>
        <end position="356"/>
    </location>
</feature>
<feature type="domain" description="UBA" evidence="26">
    <location>
        <begin position="792"/>
        <end position="831"/>
    </location>
</feature>
<dbReference type="GO" id="GO:0008270">
    <property type="term" value="F:zinc ion binding"/>
    <property type="evidence" value="ECO:0007669"/>
    <property type="project" value="UniProtKB-KW"/>
</dbReference>
<dbReference type="CDD" id="cd16708">
    <property type="entry name" value="RING-HC_Cbl"/>
    <property type="match status" value="1"/>
</dbReference>
<feature type="domain" description="Cbl-PTB" evidence="28">
    <location>
        <begin position="1"/>
        <end position="287"/>
    </location>
</feature>